<keyword evidence="3" id="KW-1185">Reference proteome</keyword>
<feature type="transmembrane region" description="Helical" evidence="1">
    <location>
        <begin position="617"/>
        <end position="635"/>
    </location>
</feature>
<accession>A0A318M000</accession>
<feature type="transmembrane region" description="Helical" evidence="1">
    <location>
        <begin position="303"/>
        <end position="323"/>
    </location>
</feature>
<dbReference type="GO" id="GO:0005886">
    <property type="term" value="C:plasma membrane"/>
    <property type="evidence" value="ECO:0007669"/>
    <property type="project" value="TreeGrafter"/>
</dbReference>
<feature type="transmembrane region" description="Helical" evidence="1">
    <location>
        <begin position="642"/>
        <end position="663"/>
    </location>
</feature>
<feature type="transmembrane region" description="Helical" evidence="1">
    <location>
        <begin position="385"/>
        <end position="408"/>
    </location>
</feature>
<dbReference type="AlphaFoldDB" id="A0A318M000"/>
<organism evidence="2 3">
    <name type="scientific">Prauserella flavalba</name>
    <dbReference type="NCBI Taxonomy" id="1477506"/>
    <lineage>
        <taxon>Bacteria</taxon>
        <taxon>Bacillati</taxon>
        <taxon>Actinomycetota</taxon>
        <taxon>Actinomycetes</taxon>
        <taxon>Pseudonocardiales</taxon>
        <taxon>Pseudonocardiaceae</taxon>
        <taxon>Prauserella</taxon>
    </lineage>
</organism>
<feature type="transmembrane region" description="Helical" evidence="1">
    <location>
        <begin position="23"/>
        <end position="42"/>
    </location>
</feature>
<protein>
    <submittedName>
        <fullName evidence="2">RND transporter</fullName>
    </submittedName>
</protein>
<comment type="caution">
    <text evidence="2">The sequence shown here is derived from an EMBL/GenBank/DDBJ whole genome shotgun (WGS) entry which is preliminary data.</text>
</comment>
<dbReference type="PANTHER" id="PTHR33406:SF13">
    <property type="entry name" value="MEMBRANE PROTEIN YDFJ"/>
    <property type="match status" value="1"/>
</dbReference>
<feature type="transmembrane region" description="Helical" evidence="1">
    <location>
        <begin position="730"/>
        <end position="751"/>
    </location>
</feature>
<dbReference type="EMBL" id="MASU01000016">
    <property type="protein sequence ID" value="PXY20545.1"/>
    <property type="molecule type" value="Genomic_DNA"/>
</dbReference>
<keyword evidence="1" id="KW-1133">Transmembrane helix</keyword>
<dbReference type="OrthoDB" id="3609669at2"/>
<name>A0A318M000_9PSEU</name>
<keyword evidence="1" id="KW-0812">Transmembrane</keyword>
<sequence length="776" mass="80364">MARRGVRRLIGLLRLRVRPTRKGVTIAVGSVLAAGALLGGLARSTMETGVESFLPSGDASVASLSELAGSFGGDPVVVLLESHGERQLLNEDNIEKVLQLEGRLSTLPDVAAVYGPATIVNQIAGQAQKFLAELTGRRDADRAAAQAAAKQSGASDKAAASAGEKAVQAFDARYGPLLVQGLPAGLPTLRNPNFVGTVVYNADGQPRPQWHFVVPSADSIAILVRPREGIEADGTRKLVAGIRQAVADAGIQTKATTVSGVPAVASGVGEQVAKEIPLLGGLAVIAVAACFLCTPWTRRSRRLGPVLTALLATGFTVAVFGWLDRPLSLGVLAFLSVLLGIGAFYPMYFAQRARRRTVLAVAAGTSASFAALMLSPLPFVRDLGLALSVGVLFAALTGLALAPWLAGAPAPNAPGRSSAPLVWPPSTRGVRFGVSAIVVVAAIAGWALLPGLPLRSDFRSFADGLPALADAEHVEQKIGSSGELDIVIRGEDVRSVEAFDWMRRAEATVISAHGEQMQPVVSPVSLLQFLGPAPTGEQLTSALRLLPPYLVGSVIRNDGKVAVLSFGVEINDLGALQRLRDEVLASLPPAPPGYRTELAGLPVVAVTAQDMVSADRIWGNLAGIGAAGIILLIGLRRRSDAVRAVAAGAMATGAGFCALWLTGIPLSPVTVALGSLTTAIGCEFTVLLAEAARRGSRRLLRSVLLATATSAVGYAVLVASRLAVIGEFGLLLAGSVILALLSASCVVAVTVRREHRRPEAAFRPETSKKSTVGVMG</sequence>
<feature type="transmembrane region" description="Helical" evidence="1">
    <location>
        <begin position="357"/>
        <end position="379"/>
    </location>
</feature>
<dbReference type="PANTHER" id="PTHR33406">
    <property type="entry name" value="MEMBRANE PROTEIN MJ1562-RELATED"/>
    <property type="match status" value="1"/>
</dbReference>
<dbReference type="RefSeq" id="WP_110343059.1">
    <property type="nucleotide sequence ID" value="NZ_JBHVKT010000006.1"/>
</dbReference>
<dbReference type="Proteomes" id="UP000247892">
    <property type="component" value="Unassembled WGS sequence"/>
</dbReference>
<feature type="transmembrane region" description="Helical" evidence="1">
    <location>
        <begin position="669"/>
        <end position="691"/>
    </location>
</feature>
<feature type="transmembrane region" description="Helical" evidence="1">
    <location>
        <begin position="429"/>
        <end position="449"/>
    </location>
</feature>
<evidence type="ECO:0000313" key="3">
    <source>
        <dbReference type="Proteomes" id="UP000247892"/>
    </source>
</evidence>
<dbReference type="Gene3D" id="1.20.1640.10">
    <property type="entry name" value="Multidrug efflux transporter AcrB transmembrane domain"/>
    <property type="match status" value="1"/>
</dbReference>
<reference evidence="2 3" key="1">
    <citation type="submission" date="2016-07" db="EMBL/GenBank/DDBJ databases">
        <title>Draft genome sequence of Prauserella sp. YIM 121212, isolated from alkaline soil.</title>
        <authorList>
            <person name="Ruckert C."/>
            <person name="Albersmeier A."/>
            <person name="Jiang C.-L."/>
            <person name="Jiang Y."/>
            <person name="Kalinowski J."/>
            <person name="Schneider O."/>
            <person name="Winkler A."/>
            <person name="Zotchev S.B."/>
        </authorList>
    </citation>
    <scope>NUCLEOTIDE SEQUENCE [LARGE SCALE GENOMIC DNA]</scope>
    <source>
        <strain evidence="2 3">YIM 121212</strain>
    </source>
</reference>
<keyword evidence="1" id="KW-0472">Membrane</keyword>
<dbReference type="InterPro" id="IPR050545">
    <property type="entry name" value="Mycobact_MmpL"/>
</dbReference>
<proteinExistence type="predicted"/>
<dbReference type="SUPFAM" id="SSF82866">
    <property type="entry name" value="Multidrug efflux transporter AcrB transmembrane domain"/>
    <property type="match status" value="2"/>
</dbReference>
<gene>
    <name evidence="2" type="ORF">BA062_32465</name>
</gene>
<feature type="transmembrane region" description="Helical" evidence="1">
    <location>
        <begin position="703"/>
        <end position="724"/>
    </location>
</feature>
<evidence type="ECO:0000313" key="2">
    <source>
        <dbReference type="EMBL" id="PXY20545.1"/>
    </source>
</evidence>
<feature type="transmembrane region" description="Helical" evidence="1">
    <location>
        <begin position="276"/>
        <end position="296"/>
    </location>
</feature>
<feature type="transmembrane region" description="Helical" evidence="1">
    <location>
        <begin position="329"/>
        <end position="350"/>
    </location>
</feature>
<evidence type="ECO:0000256" key="1">
    <source>
        <dbReference type="SAM" id="Phobius"/>
    </source>
</evidence>